<sequence length="190" mass="21840">MNDTLYKPQNQGIQIQLRRYRDSLAISGGMVIIMSIWDVIKLFIVFFLGEDTIAKHIEIAMNQGGIIAIGTEFEKFVKIISWIVVLLILFLFCAVAFLYHLYIGLNAYRVGRQTAKKCNRLYLVFSFLSAIFTGMLIISNIFYFFNAADSSGNIDLAFFIMEVTALVNYILILYAAYKIRKLEKIEWGTR</sequence>
<accession>A0A1D9NZW6</accession>
<keyword evidence="1" id="KW-0472">Membrane</keyword>
<evidence type="ECO:0000256" key="1">
    <source>
        <dbReference type="SAM" id="Phobius"/>
    </source>
</evidence>
<feature type="transmembrane region" description="Helical" evidence="1">
    <location>
        <begin position="24"/>
        <end position="48"/>
    </location>
</feature>
<evidence type="ECO:0000313" key="3">
    <source>
        <dbReference type="Proteomes" id="UP000179284"/>
    </source>
</evidence>
<dbReference type="AlphaFoldDB" id="A0A1D9NZW6"/>
<dbReference type="RefSeq" id="WP_071175541.1">
    <property type="nucleotide sequence ID" value="NZ_CP017831.1"/>
</dbReference>
<gene>
    <name evidence="2" type="ORF">bhn_I0768</name>
</gene>
<feature type="transmembrane region" description="Helical" evidence="1">
    <location>
        <begin position="157"/>
        <end position="177"/>
    </location>
</feature>
<evidence type="ECO:0000313" key="2">
    <source>
        <dbReference type="EMBL" id="AOZ95802.1"/>
    </source>
</evidence>
<organism evidence="2 3">
    <name type="scientific">Butyrivibrio hungatei</name>
    <dbReference type="NCBI Taxonomy" id="185008"/>
    <lineage>
        <taxon>Bacteria</taxon>
        <taxon>Bacillati</taxon>
        <taxon>Bacillota</taxon>
        <taxon>Clostridia</taxon>
        <taxon>Lachnospirales</taxon>
        <taxon>Lachnospiraceae</taxon>
        <taxon>Butyrivibrio</taxon>
    </lineage>
</organism>
<feature type="transmembrane region" description="Helical" evidence="1">
    <location>
        <begin position="121"/>
        <end position="145"/>
    </location>
</feature>
<keyword evidence="3" id="KW-1185">Reference proteome</keyword>
<proteinExistence type="predicted"/>
<dbReference type="Proteomes" id="UP000179284">
    <property type="component" value="Chromosome I"/>
</dbReference>
<keyword evidence="1" id="KW-1133">Transmembrane helix</keyword>
<dbReference type="OrthoDB" id="2003011at2"/>
<feature type="transmembrane region" description="Helical" evidence="1">
    <location>
        <begin position="79"/>
        <end position="101"/>
    </location>
</feature>
<dbReference type="EMBL" id="CP017831">
    <property type="protein sequence ID" value="AOZ95802.1"/>
    <property type="molecule type" value="Genomic_DNA"/>
</dbReference>
<protein>
    <submittedName>
        <fullName evidence="2">Uncharacterized protein</fullName>
    </submittedName>
</protein>
<name>A0A1D9NZW6_9FIRM</name>
<keyword evidence="1" id="KW-0812">Transmembrane</keyword>
<dbReference type="KEGG" id="bhu:bhn_I0768"/>
<reference evidence="3" key="1">
    <citation type="submission" date="2016-10" db="EMBL/GenBank/DDBJ databases">
        <title>The complete genome sequence of the rumen bacterium Butyrivibrio hungatei MB2003.</title>
        <authorList>
            <person name="Palevich N."/>
            <person name="Kelly W.J."/>
            <person name="Leahy S.C."/>
            <person name="Altermann E."/>
            <person name="Rakonjac J."/>
            <person name="Attwood G.T."/>
        </authorList>
    </citation>
    <scope>NUCLEOTIDE SEQUENCE [LARGE SCALE GENOMIC DNA]</scope>
    <source>
        <strain evidence="3">MB2003</strain>
    </source>
</reference>